<accession>A0A8H5D2W5</accession>
<name>A0A8H5D2W5_9AGAR</name>
<dbReference type="Pfam" id="PF00724">
    <property type="entry name" value="Oxidored_FMN"/>
    <property type="match status" value="1"/>
</dbReference>
<keyword evidence="5" id="KW-0560">Oxidoreductase</keyword>
<evidence type="ECO:0000256" key="1">
    <source>
        <dbReference type="ARBA" id="ARBA00001917"/>
    </source>
</evidence>
<dbReference type="GO" id="GO:0050661">
    <property type="term" value="F:NADP binding"/>
    <property type="evidence" value="ECO:0007669"/>
    <property type="project" value="InterPro"/>
</dbReference>
<dbReference type="OrthoDB" id="72788at2759"/>
<evidence type="ECO:0000313" key="7">
    <source>
        <dbReference type="EMBL" id="KAF5352640.1"/>
    </source>
</evidence>
<keyword evidence="2" id="KW-0285">Flavoprotein</keyword>
<dbReference type="GO" id="GO:0003959">
    <property type="term" value="F:NADPH dehydrogenase activity"/>
    <property type="evidence" value="ECO:0007669"/>
    <property type="project" value="InterPro"/>
</dbReference>
<feature type="domain" description="NADH:flavin oxidoreductase/NADH oxidase N-terminal" evidence="6">
    <location>
        <begin position="37"/>
        <end position="395"/>
    </location>
</feature>
<gene>
    <name evidence="7" type="ORF">D9756_005997</name>
</gene>
<dbReference type="InterPro" id="IPR044152">
    <property type="entry name" value="YqjM-like"/>
</dbReference>
<evidence type="ECO:0000256" key="4">
    <source>
        <dbReference type="ARBA" id="ARBA00022857"/>
    </source>
</evidence>
<protein>
    <recommendedName>
        <fullName evidence="6">NADH:flavin oxidoreductase/NADH oxidase N-terminal domain-containing protein</fullName>
    </recommendedName>
</protein>
<dbReference type="CDD" id="cd02932">
    <property type="entry name" value="OYE_YqiM_FMN"/>
    <property type="match status" value="1"/>
</dbReference>
<dbReference type="GO" id="GO:0010181">
    <property type="term" value="F:FMN binding"/>
    <property type="evidence" value="ECO:0007669"/>
    <property type="project" value="InterPro"/>
</dbReference>
<dbReference type="AlphaFoldDB" id="A0A8H5D2W5"/>
<dbReference type="PANTHER" id="PTHR43303">
    <property type="entry name" value="NADPH DEHYDROGENASE C23G7.10C-RELATED"/>
    <property type="match status" value="1"/>
</dbReference>
<dbReference type="Proteomes" id="UP000559027">
    <property type="component" value="Unassembled WGS sequence"/>
</dbReference>
<reference evidence="7 8" key="1">
    <citation type="journal article" date="2020" name="ISME J.">
        <title>Uncovering the hidden diversity of litter-decomposition mechanisms in mushroom-forming fungi.</title>
        <authorList>
            <person name="Floudas D."/>
            <person name="Bentzer J."/>
            <person name="Ahren D."/>
            <person name="Johansson T."/>
            <person name="Persson P."/>
            <person name="Tunlid A."/>
        </authorList>
    </citation>
    <scope>NUCLEOTIDE SEQUENCE [LARGE SCALE GENOMIC DNA]</scope>
    <source>
        <strain evidence="7 8">CBS 146.42</strain>
    </source>
</reference>
<proteinExistence type="predicted"/>
<dbReference type="EMBL" id="JAACJO010000011">
    <property type="protein sequence ID" value="KAF5352640.1"/>
    <property type="molecule type" value="Genomic_DNA"/>
</dbReference>
<dbReference type="Gene3D" id="3.20.20.70">
    <property type="entry name" value="Aldolase class I"/>
    <property type="match status" value="1"/>
</dbReference>
<dbReference type="PANTHER" id="PTHR43303:SF4">
    <property type="entry name" value="NADPH DEHYDROGENASE C23G7.10C-RELATED"/>
    <property type="match status" value="1"/>
</dbReference>
<evidence type="ECO:0000256" key="5">
    <source>
        <dbReference type="ARBA" id="ARBA00023002"/>
    </source>
</evidence>
<keyword evidence="3" id="KW-0288">FMN</keyword>
<evidence type="ECO:0000256" key="2">
    <source>
        <dbReference type="ARBA" id="ARBA00022630"/>
    </source>
</evidence>
<evidence type="ECO:0000313" key="8">
    <source>
        <dbReference type="Proteomes" id="UP000559027"/>
    </source>
</evidence>
<keyword evidence="8" id="KW-1185">Reference proteome</keyword>
<comment type="caution">
    <text evidence="7">The sequence shown here is derived from an EMBL/GenBank/DDBJ whole genome shotgun (WGS) entry which is preliminary data.</text>
</comment>
<dbReference type="SUPFAM" id="SSF51395">
    <property type="entry name" value="FMN-linked oxidoreductases"/>
    <property type="match status" value="1"/>
</dbReference>
<keyword evidence="4" id="KW-0521">NADP</keyword>
<evidence type="ECO:0000259" key="6">
    <source>
        <dbReference type="Pfam" id="PF00724"/>
    </source>
</evidence>
<sequence length="420" mass="46027">MPSDWVNKPTPGSREYYPLNEPEIGTLWDSGTESPLLFKPLTVRGVNFKNRIWVAPMCQYSSDNGHATDWHLVHLGGFASRGVGAIIVEATSVVPEGRISPEDAGLWTDTQIEPLRRITSFVHAQGTKIGIQLAHAGRKASTHAPWVQRIAGRGAPSVASEEEHGWPGEVYGPSDLSFKDGSYPSPKQMSEDDINKVIAAFVDSAKRAEKAGYLIVDFIEIHAAHGYLLHSFFSPLSNTRTDSYGGQPLENRLRMISTLVQKVREAWSGPLFVRISASDWAEGPEQSSDGEWLQWGIEQSKVLAARLQEIGVDLIDCSSGGNWAAQVIPLQPGYQVPFAAELKKALPTLLVGTVGLITEPEQAESYLREGKADVVLLARALLRNPHWPLMAAQKLGSRVKPANQYERAWSDTTPLPAPGR</sequence>
<organism evidence="7 8">
    <name type="scientific">Leucocoprinus leucothites</name>
    <dbReference type="NCBI Taxonomy" id="201217"/>
    <lineage>
        <taxon>Eukaryota</taxon>
        <taxon>Fungi</taxon>
        <taxon>Dikarya</taxon>
        <taxon>Basidiomycota</taxon>
        <taxon>Agaricomycotina</taxon>
        <taxon>Agaricomycetes</taxon>
        <taxon>Agaricomycetidae</taxon>
        <taxon>Agaricales</taxon>
        <taxon>Agaricineae</taxon>
        <taxon>Agaricaceae</taxon>
        <taxon>Leucocoprinus</taxon>
    </lineage>
</organism>
<dbReference type="InterPro" id="IPR013785">
    <property type="entry name" value="Aldolase_TIM"/>
</dbReference>
<dbReference type="InterPro" id="IPR001155">
    <property type="entry name" value="OxRdtase_FMN_N"/>
</dbReference>
<evidence type="ECO:0000256" key="3">
    <source>
        <dbReference type="ARBA" id="ARBA00022643"/>
    </source>
</evidence>
<comment type="cofactor">
    <cofactor evidence="1">
        <name>FMN</name>
        <dbReference type="ChEBI" id="CHEBI:58210"/>
    </cofactor>
</comment>